<accession>A0AAJ6ZHU4</accession>
<dbReference type="KEGG" id="pxu:106121679"/>
<organism evidence="2">
    <name type="scientific">Papilio xuthus</name>
    <name type="common">Asian swallowtail butterfly</name>
    <dbReference type="NCBI Taxonomy" id="66420"/>
    <lineage>
        <taxon>Eukaryota</taxon>
        <taxon>Metazoa</taxon>
        <taxon>Ecdysozoa</taxon>
        <taxon>Arthropoda</taxon>
        <taxon>Hexapoda</taxon>
        <taxon>Insecta</taxon>
        <taxon>Pterygota</taxon>
        <taxon>Neoptera</taxon>
        <taxon>Endopterygota</taxon>
        <taxon>Lepidoptera</taxon>
        <taxon>Glossata</taxon>
        <taxon>Ditrysia</taxon>
        <taxon>Papilionoidea</taxon>
        <taxon>Papilionidae</taxon>
        <taxon>Papilioninae</taxon>
        <taxon>Papilio</taxon>
    </lineage>
</organism>
<gene>
    <name evidence="2" type="primary">LOC106121679</name>
</gene>
<protein>
    <submittedName>
        <fullName evidence="2">Uncharacterized protein LOC106121679</fullName>
    </submittedName>
</protein>
<dbReference type="GeneID" id="106121679"/>
<dbReference type="AlphaFoldDB" id="A0AAJ6ZHU4"/>
<feature type="compositionally biased region" description="Polar residues" evidence="1">
    <location>
        <begin position="49"/>
        <end position="71"/>
    </location>
</feature>
<sequence length="104" mass="12070">MLKKYYCFLPAFNDDNKINTLEVNSMTPTKKVSFVHIPTTSTESDEIQENSSNVNTKKSYNSNMENPELNTSINDKSIDLKMCTEIEVKETLWPDVMKCRYFDV</sequence>
<proteinExistence type="predicted"/>
<evidence type="ECO:0000313" key="2">
    <source>
        <dbReference type="RefSeq" id="XP_013172884.1"/>
    </source>
</evidence>
<dbReference type="RefSeq" id="XP_013172884.1">
    <property type="nucleotide sequence ID" value="XM_013317430.1"/>
</dbReference>
<feature type="non-terminal residue" evidence="2">
    <location>
        <position position="104"/>
    </location>
</feature>
<evidence type="ECO:0000256" key="1">
    <source>
        <dbReference type="SAM" id="MobiDB-lite"/>
    </source>
</evidence>
<reference evidence="2" key="1">
    <citation type="submission" date="2025-08" db="UniProtKB">
        <authorList>
            <consortium name="RefSeq"/>
        </authorList>
    </citation>
    <scope>IDENTIFICATION</scope>
</reference>
<dbReference type="Proteomes" id="UP000694872">
    <property type="component" value="Unplaced"/>
</dbReference>
<feature type="region of interest" description="Disordered" evidence="1">
    <location>
        <begin position="40"/>
        <end position="71"/>
    </location>
</feature>
<name>A0AAJ6ZHU4_PAPXU</name>